<dbReference type="PANTHER" id="PTHR31338:SF16">
    <property type="entry name" value="POLYKETIDE CYCLASE_DEHYDRASE AND LIPID TRANSPORT SUPERFAMILY PROTEIN"/>
    <property type="match status" value="1"/>
</dbReference>
<evidence type="ECO:0000256" key="2">
    <source>
        <dbReference type="SAM" id="SignalP"/>
    </source>
</evidence>
<dbReference type="InterPro" id="IPR000916">
    <property type="entry name" value="Bet_v_I/MLP"/>
</dbReference>
<dbReference type="CDD" id="cd07816">
    <property type="entry name" value="Bet_v1-like"/>
    <property type="match status" value="1"/>
</dbReference>
<evidence type="ECO:0000313" key="5">
    <source>
        <dbReference type="Proteomes" id="UP000289738"/>
    </source>
</evidence>
<dbReference type="InterPro" id="IPR023393">
    <property type="entry name" value="START-like_dom_sf"/>
</dbReference>
<dbReference type="SMART" id="SM01037">
    <property type="entry name" value="Bet_v_1"/>
    <property type="match status" value="1"/>
</dbReference>
<keyword evidence="2" id="KW-0732">Signal</keyword>
<comment type="similarity">
    <text evidence="1">Belongs to the MLP family.</text>
</comment>
<dbReference type="Pfam" id="PF00407">
    <property type="entry name" value="Bet_v_1"/>
    <property type="match status" value="1"/>
</dbReference>
<dbReference type="Gene3D" id="3.30.530.20">
    <property type="match status" value="1"/>
</dbReference>
<dbReference type="SUPFAM" id="SSF55961">
    <property type="entry name" value="Bet v1-like"/>
    <property type="match status" value="1"/>
</dbReference>
<dbReference type="Proteomes" id="UP000289738">
    <property type="component" value="Chromosome B08"/>
</dbReference>
<reference evidence="4 5" key="1">
    <citation type="submission" date="2019-01" db="EMBL/GenBank/DDBJ databases">
        <title>Sequencing of cultivated peanut Arachis hypogaea provides insights into genome evolution and oil improvement.</title>
        <authorList>
            <person name="Chen X."/>
        </authorList>
    </citation>
    <scope>NUCLEOTIDE SEQUENCE [LARGE SCALE GENOMIC DNA]</scope>
    <source>
        <strain evidence="5">cv. Fuhuasheng</strain>
        <tissue evidence="4">Leaves</tissue>
    </source>
</reference>
<comment type="caution">
    <text evidence="4">The sequence shown here is derived from an EMBL/GenBank/DDBJ whole genome shotgun (WGS) entry which is preliminary data.</text>
</comment>
<dbReference type="GO" id="GO:0006952">
    <property type="term" value="P:defense response"/>
    <property type="evidence" value="ECO:0007669"/>
    <property type="project" value="InterPro"/>
</dbReference>
<evidence type="ECO:0000256" key="1">
    <source>
        <dbReference type="ARBA" id="ARBA00038242"/>
    </source>
</evidence>
<evidence type="ECO:0000259" key="3">
    <source>
        <dbReference type="SMART" id="SM01037"/>
    </source>
</evidence>
<feature type="domain" description="Bet v I/Major latex protein" evidence="3">
    <location>
        <begin position="16"/>
        <end position="167"/>
    </location>
</feature>
<dbReference type="EMBL" id="SDMP01000018">
    <property type="protein sequence ID" value="RYQ95202.1"/>
    <property type="molecule type" value="Genomic_DNA"/>
</dbReference>
<gene>
    <name evidence="4" type="ORF">Ahy_B08g090263</name>
</gene>
<sequence>MGFMGICIWHLLGDMALTGKLSIEIGIHAPAAKFFHLMTKQLHHVQNVCERVHGAKLHEGDEWHSVGGSVKHWTYVIDGKVTTCKETVESIDEQNLSATYKLFDGDVGQHYKVLKLSFQVSDKENGGATVKWTTEYEKINNDVEAPYGYIEYLDKCTVEMDSHLVKA</sequence>
<protein>
    <recommendedName>
        <fullName evidence="3">Bet v I/Major latex protein domain-containing protein</fullName>
    </recommendedName>
</protein>
<organism evidence="4 5">
    <name type="scientific">Arachis hypogaea</name>
    <name type="common">Peanut</name>
    <dbReference type="NCBI Taxonomy" id="3818"/>
    <lineage>
        <taxon>Eukaryota</taxon>
        <taxon>Viridiplantae</taxon>
        <taxon>Streptophyta</taxon>
        <taxon>Embryophyta</taxon>
        <taxon>Tracheophyta</taxon>
        <taxon>Spermatophyta</taxon>
        <taxon>Magnoliopsida</taxon>
        <taxon>eudicotyledons</taxon>
        <taxon>Gunneridae</taxon>
        <taxon>Pentapetalae</taxon>
        <taxon>rosids</taxon>
        <taxon>fabids</taxon>
        <taxon>Fabales</taxon>
        <taxon>Fabaceae</taxon>
        <taxon>Papilionoideae</taxon>
        <taxon>50 kb inversion clade</taxon>
        <taxon>dalbergioids sensu lato</taxon>
        <taxon>Dalbergieae</taxon>
        <taxon>Pterocarpus clade</taxon>
        <taxon>Arachis</taxon>
    </lineage>
</organism>
<dbReference type="PANTHER" id="PTHR31338">
    <property type="entry name" value="POLYKETIDE CYCLASE/DEHYDRASE AND LIPID TRANSPORT SUPERFAMILY PROTEIN"/>
    <property type="match status" value="1"/>
</dbReference>
<dbReference type="InterPro" id="IPR052006">
    <property type="entry name" value="MLP-like"/>
</dbReference>
<evidence type="ECO:0000313" key="4">
    <source>
        <dbReference type="EMBL" id="RYQ95202.1"/>
    </source>
</evidence>
<feature type="chain" id="PRO_5019546780" description="Bet v I/Major latex protein domain-containing protein" evidence="2">
    <location>
        <begin position="23"/>
        <end position="167"/>
    </location>
</feature>
<feature type="signal peptide" evidence="2">
    <location>
        <begin position="1"/>
        <end position="22"/>
    </location>
</feature>
<keyword evidence="5" id="KW-1185">Reference proteome</keyword>
<accession>A0A444XZU4</accession>
<dbReference type="STRING" id="3818.A0A444XZU4"/>
<name>A0A444XZU4_ARAHY</name>
<dbReference type="AlphaFoldDB" id="A0A444XZU4"/>
<proteinExistence type="inferred from homology"/>